<evidence type="ECO:0000313" key="2">
    <source>
        <dbReference type="Proteomes" id="UP000001007"/>
    </source>
</evidence>
<gene>
    <name evidence="1" type="ordered locus">CT1026</name>
</gene>
<reference evidence="1 2" key="1">
    <citation type="journal article" date="2002" name="Proc. Natl. Acad. Sci. U.S.A.">
        <title>The complete genome sequence of Chlorobium tepidum TLS, a photosynthetic, anaerobic, green-sulfur bacterium.</title>
        <authorList>
            <person name="Eisen J.A."/>
            <person name="Nelson K.E."/>
            <person name="Paulsen I.T."/>
            <person name="Heidelberg J.F."/>
            <person name="Wu M."/>
            <person name="Dodson R.J."/>
            <person name="Deboy R."/>
            <person name="Gwinn M.L."/>
            <person name="Nelson W.C."/>
            <person name="Haft D.H."/>
            <person name="Hickey E.K."/>
            <person name="Peterson J.D."/>
            <person name="Durkin A.S."/>
            <person name="Kolonay J.L."/>
            <person name="Yang F."/>
            <person name="Holt I."/>
            <person name="Umayam L.A."/>
            <person name="Mason T."/>
            <person name="Brenner M."/>
            <person name="Shea T.P."/>
            <person name="Parksey D."/>
            <person name="Nierman W.C."/>
            <person name="Feldblyum T.V."/>
            <person name="Hansen C.L."/>
            <person name="Craven M.B."/>
            <person name="Radune D."/>
            <person name="Vamathevan J."/>
            <person name="Khouri H."/>
            <person name="White O."/>
            <person name="Gruber T.M."/>
            <person name="Ketchum K.A."/>
            <person name="Venter J.C."/>
            <person name="Tettelin H."/>
            <person name="Bryant D.A."/>
            <person name="Fraser C.M."/>
        </authorList>
    </citation>
    <scope>NUCLEOTIDE SEQUENCE [LARGE SCALE GENOMIC DNA]</scope>
    <source>
        <strain evidence="2">ATCC 49652 / DSM 12025 / NBRC 103806 / TLS</strain>
    </source>
</reference>
<organism evidence="1 2">
    <name type="scientific">Chlorobaculum tepidum (strain ATCC 49652 / DSM 12025 / NBRC 103806 / TLS)</name>
    <name type="common">Chlorobium tepidum</name>
    <dbReference type="NCBI Taxonomy" id="194439"/>
    <lineage>
        <taxon>Bacteria</taxon>
        <taxon>Pseudomonadati</taxon>
        <taxon>Chlorobiota</taxon>
        <taxon>Chlorobiia</taxon>
        <taxon>Chlorobiales</taxon>
        <taxon>Chlorobiaceae</taxon>
        <taxon>Chlorobaculum</taxon>
    </lineage>
</organism>
<dbReference type="KEGG" id="cte:CT1026"/>
<protein>
    <submittedName>
        <fullName evidence="1">Uncharacterized protein</fullName>
    </submittedName>
</protein>
<dbReference type="Proteomes" id="UP000001007">
    <property type="component" value="Chromosome"/>
</dbReference>
<evidence type="ECO:0000313" key="1">
    <source>
        <dbReference type="EMBL" id="AAM72260.1"/>
    </source>
</evidence>
<sequence>MERLGNNVSKRYQISLEVADGCRVHAVVIPVGEDNITNVTKDGGGVSYAVWSAFSNI</sequence>
<dbReference type="AlphaFoldDB" id="Q8KDM0"/>
<keyword evidence="2" id="KW-1185">Reference proteome</keyword>
<name>Q8KDM0_CHLTE</name>
<dbReference type="STRING" id="194439.CT1026"/>
<accession>Q8KDM0</accession>
<dbReference type="HOGENOM" id="CLU_2988277_0_0_10"/>
<dbReference type="EnsemblBacteria" id="AAM72260">
    <property type="protein sequence ID" value="AAM72260"/>
    <property type="gene ID" value="CT1026"/>
</dbReference>
<proteinExistence type="predicted"/>
<dbReference type="EMBL" id="AE006470">
    <property type="protein sequence ID" value="AAM72260.1"/>
    <property type="molecule type" value="Genomic_DNA"/>
</dbReference>